<name>A0A1F6CS82_HANXR</name>
<dbReference type="PROSITE" id="PS51708">
    <property type="entry name" value="CHAD"/>
    <property type="match status" value="1"/>
</dbReference>
<protein>
    <recommendedName>
        <fullName evidence="1">CHAD domain-containing protein</fullName>
    </recommendedName>
</protein>
<dbReference type="InterPro" id="IPR007899">
    <property type="entry name" value="CHAD_dom"/>
</dbReference>
<organism evidence="2 3">
    <name type="scientific">Handelsmanbacteria sp. (strain RIFCSPLOWO2_12_FULL_64_10)</name>
    <dbReference type="NCBI Taxonomy" id="1817868"/>
    <lineage>
        <taxon>Bacteria</taxon>
        <taxon>Candidatus Handelsmaniibacteriota</taxon>
    </lineage>
</organism>
<comment type="caution">
    <text evidence="2">The sequence shown here is derived from an EMBL/GenBank/DDBJ whole genome shotgun (WGS) entry which is preliminary data.</text>
</comment>
<gene>
    <name evidence="2" type="ORF">A3F84_15320</name>
</gene>
<dbReference type="InterPro" id="IPR038186">
    <property type="entry name" value="CHAD_dom_sf"/>
</dbReference>
<dbReference type="AlphaFoldDB" id="A0A1F6CS82"/>
<dbReference type="PANTHER" id="PTHR39339">
    <property type="entry name" value="SLR1444 PROTEIN"/>
    <property type="match status" value="1"/>
</dbReference>
<evidence type="ECO:0000313" key="3">
    <source>
        <dbReference type="Proteomes" id="UP000178606"/>
    </source>
</evidence>
<dbReference type="PANTHER" id="PTHR39339:SF1">
    <property type="entry name" value="CHAD DOMAIN-CONTAINING PROTEIN"/>
    <property type="match status" value="1"/>
</dbReference>
<dbReference type="SMART" id="SM00880">
    <property type="entry name" value="CHAD"/>
    <property type="match status" value="1"/>
</dbReference>
<feature type="domain" description="CHAD" evidence="1">
    <location>
        <begin position="1"/>
        <end position="286"/>
    </location>
</feature>
<accession>A0A1F6CS82</accession>
<evidence type="ECO:0000259" key="1">
    <source>
        <dbReference type="PROSITE" id="PS51708"/>
    </source>
</evidence>
<dbReference type="Gene3D" id="1.40.20.10">
    <property type="entry name" value="CHAD domain"/>
    <property type="match status" value="1"/>
</dbReference>
<reference evidence="2 3" key="1">
    <citation type="journal article" date="2016" name="Nat. Commun.">
        <title>Thousands of microbial genomes shed light on interconnected biogeochemical processes in an aquifer system.</title>
        <authorList>
            <person name="Anantharaman K."/>
            <person name="Brown C.T."/>
            <person name="Hug L.A."/>
            <person name="Sharon I."/>
            <person name="Castelle C.J."/>
            <person name="Probst A.J."/>
            <person name="Thomas B.C."/>
            <person name="Singh A."/>
            <person name="Wilkins M.J."/>
            <person name="Karaoz U."/>
            <person name="Brodie E.L."/>
            <person name="Williams K.H."/>
            <person name="Hubbard S.S."/>
            <person name="Banfield J.F."/>
        </authorList>
    </citation>
    <scope>NUCLEOTIDE SEQUENCE [LARGE SCALE GENOMIC DNA]</scope>
    <source>
        <strain evidence="3">RIFCSPLOWO2_12_FULL_64_10</strain>
    </source>
</reference>
<evidence type="ECO:0000313" key="2">
    <source>
        <dbReference type="EMBL" id="OGG51985.1"/>
    </source>
</evidence>
<proteinExistence type="predicted"/>
<dbReference type="EMBL" id="MFKF01000162">
    <property type="protein sequence ID" value="OGG51985.1"/>
    <property type="molecule type" value="Genomic_DNA"/>
</dbReference>
<dbReference type="Proteomes" id="UP000178606">
    <property type="component" value="Unassembled WGS sequence"/>
</dbReference>
<sequence>MLWADRLREVLRQKADAFFSLEGAVLAGDAPEAIHDMRVASRRLQEVLRLVFAEDPCLDGLTRGIRRARRVQSGVRDLDVMAGHLLSALKEAAGDAREALRFAQQSISVRRGRRHRKMAEALKALDLRGLRTDLEGLMSLQMQGRSRVSGPAIPRAEVERRAQAQIAGRAHAFQEAVLRARGGLKPEDLHSARVAGKRLRYALEISDELQIGSFKRRIARMRAIQQALGHWHDLEVLEETVARLFVDREMFRGRLPLVRAGCDLIAAWRAQKEAHLREFLKLTETL</sequence>
<dbReference type="Pfam" id="PF05235">
    <property type="entry name" value="CHAD"/>
    <property type="match status" value="1"/>
</dbReference>